<evidence type="ECO:0000259" key="8">
    <source>
        <dbReference type="Pfam" id="PF13906"/>
    </source>
</evidence>
<feature type="transmembrane region" description="Helical" evidence="7">
    <location>
        <begin position="473"/>
        <end position="494"/>
    </location>
</feature>
<organism evidence="9 10">
    <name type="scientific">Gallus gallus</name>
    <name type="common">Chicken</name>
    <dbReference type="NCBI Taxonomy" id="9031"/>
    <lineage>
        <taxon>Eukaryota</taxon>
        <taxon>Metazoa</taxon>
        <taxon>Chordata</taxon>
        <taxon>Craniata</taxon>
        <taxon>Vertebrata</taxon>
        <taxon>Euteleostomi</taxon>
        <taxon>Archelosauria</taxon>
        <taxon>Archosauria</taxon>
        <taxon>Dinosauria</taxon>
        <taxon>Saurischia</taxon>
        <taxon>Theropoda</taxon>
        <taxon>Coelurosauria</taxon>
        <taxon>Aves</taxon>
        <taxon>Neognathae</taxon>
        <taxon>Galloanserae</taxon>
        <taxon>Galliformes</taxon>
        <taxon>Phasianidae</taxon>
        <taxon>Phasianinae</taxon>
        <taxon>Gallus</taxon>
    </lineage>
</organism>
<dbReference type="OrthoDB" id="3900342at2759"/>
<dbReference type="InterPro" id="IPR029485">
    <property type="entry name" value="CAT_C"/>
</dbReference>
<sequence length="735" mass="80001">MESLRLEKTSQIPNSPPPCPLPTSLSATSPRSLNTSRDGGSPTTSLGPPDHAAERNQGVPNALLGSSCLPASHQVSQQGACRMARWLPRSTDLTRFCQKLNRVKTLEADMMETSFNRCLSTIDLTLLGIGGMVGSGLYVLTGTVAKEIAGPAVIVSFIIAGFASLLAALCYAEFGARVPKTGSAYMFTYVSVGEIWAFLIGWNVLLEYMIGGAAVARAWSGYLDSIFNHKIKNFTETHVGAWQVPFLAHYPDFLAAAILLVATAFISFGAKVSSWLNHVFSAISMGVILFILIMGFVLTQPKNWSAQEGGFAPYGLSGIMAGTATCFYAFVGFDVIAASSEEARNPQKAVPRAIAFSLGLATGAYILVSMVLTLMVPWHTLDPDSALADAFYRRGYSWAGFLVAAGSICAMNTVLLSNLFSLPRIVYAMAEDGLFFQVFSRVHPRTQVPVIGIVVFGLLMALLALVFDLEALVQFLSIGTLLAYTFVAASIIVLRFQQQKVDGPAQPAGSQPNPEQREGIAAPELKEYESFSDKLQLVGSDKSKEHREPGQLKAAFEPYLEFLSDFYPGEVVTVAVVTLMVSAVCLCSILVFGNTHLHLPTWSYSLLLVLFSLGFVLSLLLIWAHEQQRSTQTFQIPLVPLSPALSIVLNIYLMLKLSYMTWLRFAIWLILGLLVYFGYGIWHSKENLREPRPQRVSARYVVFPSGSLEETVQAVQPSPQPAAGLPDTDTPEAKR</sequence>
<feature type="region of interest" description="Disordered" evidence="6">
    <location>
        <begin position="712"/>
        <end position="735"/>
    </location>
</feature>
<evidence type="ECO:0000256" key="7">
    <source>
        <dbReference type="SAM" id="Phobius"/>
    </source>
</evidence>
<dbReference type="Gene3D" id="1.20.1740.10">
    <property type="entry name" value="Amino acid/polyamine transporter I"/>
    <property type="match status" value="2"/>
</dbReference>
<keyword evidence="3 7" id="KW-0812">Transmembrane</keyword>
<evidence type="ECO:0000313" key="9">
    <source>
        <dbReference type="Ensembl" id="ENSGALP00010000485.1"/>
    </source>
</evidence>
<keyword evidence="2" id="KW-0813">Transport</keyword>
<keyword evidence="5 7" id="KW-0472">Membrane</keyword>
<dbReference type="Pfam" id="PF13906">
    <property type="entry name" value="AA_permease_C"/>
    <property type="match status" value="1"/>
</dbReference>
<evidence type="ECO:0000313" key="10">
    <source>
        <dbReference type="Proteomes" id="UP000000539"/>
    </source>
</evidence>
<evidence type="ECO:0000256" key="2">
    <source>
        <dbReference type="ARBA" id="ARBA00022448"/>
    </source>
</evidence>
<feature type="transmembrane region" description="Helical" evidence="7">
    <location>
        <begin position="661"/>
        <end position="682"/>
    </location>
</feature>
<dbReference type="FunFam" id="1.20.1740.10:FF:000010">
    <property type="entry name" value="probable cationic amino acid transporter"/>
    <property type="match status" value="1"/>
</dbReference>
<feature type="transmembrane region" description="Helical" evidence="7">
    <location>
        <begin position="311"/>
        <end position="333"/>
    </location>
</feature>
<feature type="transmembrane region" description="Helical" evidence="7">
    <location>
        <begin position="636"/>
        <end position="655"/>
    </location>
</feature>
<evidence type="ECO:0000256" key="4">
    <source>
        <dbReference type="ARBA" id="ARBA00022989"/>
    </source>
</evidence>
<name>A0A8V0X7Q4_CHICK</name>
<dbReference type="Proteomes" id="UP000000539">
    <property type="component" value="Chromosome 15"/>
</dbReference>
<evidence type="ECO:0000256" key="1">
    <source>
        <dbReference type="ARBA" id="ARBA00004141"/>
    </source>
</evidence>
<feature type="transmembrane region" description="Helical" evidence="7">
    <location>
        <begin position="152"/>
        <end position="172"/>
    </location>
</feature>
<dbReference type="Pfam" id="PF13520">
    <property type="entry name" value="AA_permease_2"/>
    <property type="match status" value="1"/>
</dbReference>
<dbReference type="InterPro" id="IPR002293">
    <property type="entry name" value="AA/rel_permease1"/>
</dbReference>
<proteinExistence type="predicted"/>
<dbReference type="GeneTree" id="ENSGT00940000154637"/>
<dbReference type="GO" id="GO:0015171">
    <property type="term" value="F:amino acid transmembrane transporter activity"/>
    <property type="evidence" value="ECO:0000318"/>
    <property type="project" value="GO_Central"/>
</dbReference>
<reference evidence="9" key="2">
    <citation type="submission" date="2025-08" db="UniProtKB">
        <authorList>
            <consortium name="Ensembl"/>
        </authorList>
    </citation>
    <scope>IDENTIFICATION</scope>
    <source>
        <strain evidence="9">broiler</strain>
    </source>
</reference>
<feature type="transmembrane region" description="Helical" evidence="7">
    <location>
        <begin position="448"/>
        <end position="467"/>
    </location>
</feature>
<evidence type="ECO:0000256" key="3">
    <source>
        <dbReference type="ARBA" id="ARBA00022692"/>
    </source>
</evidence>
<evidence type="ECO:0000256" key="5">
    <source>
        <dbReference type="ARBA" id="ARBA00023136"/>
    </source>
</evidence>
<dbReference type="GO" id="GO:0005886">
    <property type="term" value="C:plasma membrane"/>
    <property type="evidence" value="ECO:0000318"/>
    <property type="project" value="GO_Central"/>
</dbReference>
<feature type="transmembrane region" description="Helical" evidence="7">
    <location>
        <begin position="604"/>
        <end position="624"/>
    </location>
</feature>
<protein>
    <submittedName>
        <fullName evidence="9">Solute carrier family 7 member 4</fullName>
    </submittedName>
</protein>
<evidence type="ECO:0000256" key="6">
    <source>
        <dbReference type="SAM" id="MobiDB-lite"/>
    </source>
</evidence>
<feature type="transmembrane region" description="Helical" evidence="7">
    <location>
        <begin position="398"/>
        <end position="420"/>
    </location>
</feature>
<reference evidence="9" key="3">
    <citation type="submission" date="2025-09" db="UniProtKB">
        <authorList>
            <consortium name="Ensembl"/>
        </authorList>
    </citation>
    <scope>IDENTIFICATION</scope>
    <source>
        <strain evidence="9">broiler</strain>
    </source>
</reference>
<accession>A0A8V0X7Q4</accession>
<gene>
    <name evidence="9" type="primary">SLC7A4</name>
</gene>
<feature type="compositionally biased region" description="Polar residues" evidence="6">
    <location>
        <begin position="34"/>
        <end position="46"/>
    </location>
</feature>
<comment type="subcellular location">
    <subcellularLocation>
        <location evidence="1">Membrane</location>
        <topology evidence="1">Multi-pass membrane protein</topology>
    </subcellularLocation>
</comment>
<keyword evidence="10" id="KW-1185">Reference proteome</keyword>
<feature type="transmembrane region" description="Helical" evidence="7">
    <location>
        <begin position="279"/>
        <end position="299"/>
    </location>
</feature>
<feature type="domain" description="Cationic amino acid transporter C-terminal" evidence="8">
    <location>
        <begin position="634"/>
        <end position="684"/>
    </location>
</feature>
<reference evidence="9" key="1">
    <citation type="submission" date="2020-11" db="EMBL/GenBank/DDBJ databases">
        <title>Gallus gallus (Chicken) genome, bGalGal1, GRCg7b, maternal haplotype autosomes + Z &amp; W.</title>
        <authorList>
            <person name="Warren W."/>
            <person name="Formenti G."/>
            <person name="Fedrigo O."/>
            <person name="Haase B."/>
            <person name="Mountcastle J."/>
            <person name="Balacco J."/>
            <person name="Tracey A."/>
            <person name="Schneider V."/>
            <person name="Okimoto R."/>
            <person name="Cheng H."/>
            <person name="Hawken R."/>
            <person name="Howe K."/>
            <person name="Jarvis E.D."/>
        </authorList>
    </citation>
    <scope>NUCLEOTIDE SEQUENCE [LARGE SCALE GENOMIC DNA]</scope>
    <source>
        <strain evidence="9">Broiler</strain>
    </source>
</reference>
<feature type="transmembrane region" description="Helical" evidence="7">
    <location>
        <begin position="354"/>
        <end position="378"/>
    </location>
</feature>
<dbReference type="AlphaFoldDB" id="A0A8V0X7Q4"/>
<feature type="transmembrane region" description="Helical" evidence="7">
    <location>
        <begin position="184"/>
        <end position="205"/>
    </location>
</feature>
<feature type="compositionally biased region" description="Low complexity" evidence="6">
    <location>
        <begin position="22"/>
        <end position="33"/>
    </location>
</feature>
<keyword evidence="4 7" id="KW-1133">Transmembrane helix</keyword>
<feature type="transmembrane region" description="Helical" evidence="7">
    <location>
        <begin position="118"/>
        <end position="140"/>
    </location>
</feature>
<feature type="region of interest" description="Disordered" evidence="6">
    <location>
        <begin position="1"/>
        <end position="57"/>
    </location>
</feature>
<dbReference type="Ensembl" id="ENSGALT00010000921.1">
    <property type="protein sequence ID" value="ENSGALP00010000485.1"/>
    <property type="gene ID" value="ENSGALG00010000441.1"/>
</dbReference>
<dbReference type="GO" id="GO:0006865">
    <property type="term" value="P:amino acid transport"/>
    <property type="evidence" value="ECO:0000318"/>
    <property type="project" value="GO_Central"/>
</dbReference>
<dbReference type="PANTHER" id="PTHR43243">
    <property type="entry name" value="INNER MEMBRANE TRANSPORTER YGJI-RELATED"/>
    <property type="match status" value="1"/>
</dbReference>
<dbReference type="PANTHER" id="PTHR43243:SF4">
    <property type="entry name" value="CATIONIC AMINO ACID TRANSPORTER 4"/>
    <property type="match status" value="1"/>
</dbReference>
<feature type="transmembrane region" description="Helical" evidence="7">
    <location>
        <begin position="571"/>
        <end position="592"/>
    </location>
</feature>
<feature type="transmembrane region" description="Helical" evidence="7">
    <location>
        <begin position="253"/>
        <end position="272"/>
    </location>
</feature>